<dbReference type="EMBL" id="KQ965759">
    <property type="protein sequence ID" value="KXS15858.1"/>
    <property type="molecule type" value="Genomic_DNA"/>
</dbReference>
<gene>
    <name evidence="2" type="ORF">M427DRAFT_309956</name>
</gene>
<evidence type="ECO:0000313" key="3">
    <source>
        <dbReference type="Proteomes" id="UP000070544"/>
    </source>
</evidence>
<dbReference type="Proteomes" id="UP000070544">
    <property type="component" value="Unassembled WGS sequence"/>
</dbReference>
<evidence type="ECO:0000313" key="2">
    <source>
        <dbReference type="EMBL" id="KXS15858.1"/>
    </source>
</evidence>
<proteinExistence type="predicted"/>
<name>A0A139AGI4_GONPJ</name>
<evidence type="ECO:0000256" key="1">
    <source>
        <dbReference type="SAM" id="MobiDB-lite"/>
    </source>
</evidence>
<feature type="region of interest" description="Disordered" evidence="1">
    <location>
        <begin position="18"/>
        <end position="51"/>
    </location>
</feature>
<dbReference type="AlphaFoldDB" id="A0A139AGI4"/>
<reference evidence="2 3" key="1">
    <citation type="journal article" date="2015" name="Genome Biol. Evol.">
        <title>Phylogenomic analyses indicate that early fungi evolved digesting cell walls of algal ancestors of land plants.</title>
        <authorList>
            <person name="Chang Y."/>
            <person name="Wang S."/>
            <person name="Sekimoto S."/>
            <person name="Aerts A.L."/>
            <person name="Choi C."/>
            <person name="Clum A."/>
            <person name="LaButti K.M."/>
            <person name="Lindquist E.A."/>
            <person name="Yee Ngan C."/>
            <person name="Ohm R.A."/>
            <person name="Salamov A.A."/>
            <person name="Grigoriev I.V."/>
            <person name="Spatafora J.W."/>
            <person name="Berbee M.L."/>
        </authorList>
    </citation>
    <scope>NUCLEOTIDE SEQUENCE [LARGE SCALE GENOMIC DNA]</scope>
    <source>
        <strain evidence="2 3">JEL478</strain>
    </source>
</reference>
<sequence>MTTRDPFTLRDASGRAVSILNPPDTTITGEATHTGEPITEHNGRRWHNGGTIKGLTLPESLLGGSCSPLTRHLLWVPTRRDSISQPVPTR</sequence>
<organism evidence="2 3">
    <name type="scientific">Gonapodya prolifera (strain JEL478)</name>
    <name type="common">Monoblepharis prolifera</name>
    <dbReference type="NCBI Taxonomy" id="1344416"/>
    <lineage>
        <taxon>Eukaryota</taxon>
        <taxon>Fungi</taxon>
        <taxon>Fungi incertae sedis</taxon>
        <taxon>Chytridiomycota</taxon>
        <taxon>Chytridiomycota incertae sedis</taxon>
        <taxon>Monoblepharidomycetes</taxon>
        <taxon>Monoblepharidales</taxon>
        <taxon>Gonapodyaceae</taxon>
        <taxon>Gonapodya</taxon>
    </lineage>
</organism>
<protein>
    <submittedName>
        <fullName evidence="2">Uncharacterized protein</fullName>
    </submittedName>
</protein>
<keyword evidence="3" id="KW-1185">Reference proteome</keyword>
<accession>A0A139AGI4</accession>